<evidence type="ECO:0000313" key="1">
    <source>
        <dbReference type="EMBL" id="KKM24900.1"/>
    </source>
</evidence>
<dbReference type="AlphaFoldDB" id="A0A0F9LBC0"/>
<name>A0A0F9LBC0_9ZZZZ</name>
<protein>
    <submittedName>
        <fullName evidence="1">Uncharacterized protein</fullName>
    </submittedName>
</protein>
<sequence>MCECYRIGGPWIAEDPSCPVHGTLSEGREERIEAIIDRVVDGELTASEASDLIVEEWY</sequence>
<organism evidence="1">
    <name type="scientific">marine sediment metagenome</name>
    <dbReference type="NCBI Taxonomy" id="412755"/>
    <lineage>
        <taxon>unclassified sequences</taxon>
        <taxon>metagenomes</taxon>
        <taxon>ecological metagenomes</taxon>
    </lineage>
</organism>
<accession>A0A0F9LBC0</accession>
<dbReference type="EMBL" id="LAZR01012828">
    <property type="protein sequence ID" value="KKM24900.1"/>
    <property type="molecule type" value="Genomic_DNA"/>
</dbReference>
<reference evidence="1" key="1">
    <citation type="journal article" date="2015" name="Nature">
        <title>Complex archaea that bridge the gap between prokaryotes and eukaryotes.</title>
        <authorList>
            <person name="Spang A."/>
            <person name="Saw J.H."/>
            <person name="Jorgensen S.L."/>
            <person name="Zaremba-Niedzwiedzka K."/>
            <person name="Martijn J."/>
            <person name="Lind A.E."/>
            <person name="van Eijk R."/>
            <person name="Schleper C."/>
            <person name="Guy L."/>
            <person name="Ettema T.J."/>
        </authorList>
    </citation>
    <scope>NUCLEOTIDE SEQUENCE</scope>
</reference>
<gene>
    <name evidence="1" type="ORF">LCGC14_1600490</name>
</gene>
<comment type="caution">
    <text evidence="1">The sequence shown here is derived from an EMBL/GenBank/DDBJ whole genome shotgun (WGS) entry which is preliminary data.</text>
</comment>
<proteinExistence type="predicted"/>